<sequence length="173" mass="18910">MALTKGTENVSWGFRNPADGWHTVSFQEGIALKVNETSGKESLMVPLAVDEGSEDDGCKVTAFINTRDENRQPYKSVEKQIGDILTNAGLFDGFAKKFADADSYLDNKIIDAMKIKLPGTFVMVETRMSKDNKGNDRCNIQGWAPKGTAKEAKKVGKAEKKGAETKVDAGSDW</sequence>
<protein>
    <submittedName>
        <fullName evidence="2">Uncharacterized protein</fullName>
    </submittedName>
</protein>
<proteinExistence type="predicted"/>
<feature type="region of interest" description="Disordered" evidence="1">
    <location>
        <begin position="133"/>
        <end position="173"/>
    </location>
</feature>
<evidence type="ECO:0000313" key="2">
    <source>
        <dbReference type="EMBL" id="QJA46823.1"/>
    </source>
</evidence>
<organism evidence="2">
    <name type="scientific">viral metagenome</name>
    <dbReference type="NCBI Taxonomy" id="1070528"/>
    <lineage>
        <taxon>unclassified sequences</taxon>
        <taxon>metagenomes</taxon>
        <taxon>organismal metagenomes</taxon>
    </lineage>
</organism>
<dbReference type="AlphaFoldDB" id="A0A6H1ZFY5"/>
<dbReference type="EMBL" id="MT142109">
    <property type="protein sequence ID" value="QJA74617.1"/>
    <property type="molecule type" value="Genomic_DNA"/>
</dbReference>
<feature type="compositionally biased region" description="Basic and acidic residues" evidence="1">
    <location>
        <begin position="148"/>
        <end position="173"/>
    </location>
</feature>
<dbReference type="EMBL" id="MT142591">
    <property type="protein sequence ID" value="QJA85727.1"/>
    <property type="molecule type" value="Genomic_DNA"/>
</dbReference>
<reference evidence="2" key="1">
    <citation type="submission" date="2020-03" db="EMBL/GenBank/DDBJ databases">
        <title>The deep terrestrial virosphere.</title>
        <authorList>
            <person name="Holmfeldt K."/>
            <person name="Nilsson E."/>
            <person name="Simone D."/>
            <person name="Lopez-Fernandez M."/>
            <person name="Wu X."/>
            <person name="de Brujin I."/>
            <person name="Lundin D."/>
            <person name="Andersson A."/>
            <person name="Bertilsson S."/>
            <person name="Dopson M."/>
        </authorList>
    </citation>
    <scope>NUCLEOTIDE SEQUENCE</scope>
    <source>
        <strain evidence="3">MM415A01959</strain>
        <strain evidence="4">MM415B02182</strain>
        <strain evidence="2">TM448A00527</strain>
        <strain evidence="5">TM448B00869</strain>
    </source>
</reference>
<evidence type="ECO:0000313" key="3">
    <source>
        <dbReference type="EMBL" id="QJA74617.1"/>
    </source>
</evidence>
<evidence type="ECO:0000256" key="1">
    <source>
        <dbReference type="SAM" id="MobiDB-lite"/>
    </source>
</evidence>
<dbReference type="EMBL" id="MT144022">
    <property type="protein sequence ID" value="QJA46823.1"/>
    <property type="molecule type" value="Genomic_DNA"/>
</dbReference>
<gene>
    <name evidence="3" type="ORF">MM415A01959_0016</name>
    <name evidence="4" type="ORF">MM415B02182_0018</name>
    <name evidence="2" type="ORF">TM448A00527_0029</name>
    <name evidence="5" type="ORF">TM448B00869_0014</name>
</gene>
<evidence type="ECO:0000313" key="5">
    <source>
        <dbReference type="EMBL" id="QJH96888.1"/>
    </source>
</evidence>
<dbReference type="EMBL" id="MT144666">
    <property type="protein sequence ID" value="QJH96888.1"/>
    <property type="molecule type" value="Genomic_DNA"/>
</dbReference>
<accession>A0A6H1ZFY5</accession>
<name>A0A6H1ZFY5_9ZZZZ</name>
<evidence type="ECO:0000313" key="4">
    <source>
        <dbReference type="EMBL" id="QJA85727.1"/>
    </source>
</evidence>